<dbReference type="PANTHER" id="PTHR46424:SF1">
    <property type="entry name" value="UBX DOMAIN-CONTAINING PROTEIN 4"/>
    <property type="match status" value="1"/>
</dbReference>
<dbReference type="Gene3D" id="3.10.20.90">
    <property type="entry name" value="Phosphatidylinositol 3-kinase Catalytic Subunit, Chain A, domain 1"/>
    <property type="match status" value="1"/>
</dbReference>
<dbReference type="SMART" id="SM00166">
    <property type="entry name" value="UBX"/>
    <property type="match status" value="1"/>
</dbReference>
<feature type="domain" description="UBX" evidence="2">
    <location>
        <begin position="253"/>
        <end position="348"/>
    </location>
</feature>
<keyword evidence="4" id="KW-1185">Reference proteome</keyword>
<dbReference type="Proteomes" id="UP000790833">
    <property type="component" value="Unassembled WGS sequence"/>
</dbReference>
<protein>
    <recommendedName>
        <fullName evidence="2">UBX domain-containing protein</fullName>
    </recommendedName>
</protein>
<dbReference type="OrthoDB" id="2445133at2759"/>
<evidence type="ECO:0000259" key="2">
    <source>
        <dbReference type="PROSITE" id="PS50033"/>
    </source>
</evidence>
<feature type="compositionally biased region" description="Polar residues" evidence="1">
    <location>
        <begin position="431"/>
        <end position="454"/>
    </location>
</feature>
<dbReference type="InterPro" id="IPR001012">
    <property type="entry name" value="UBX_dom"/>
</dbReference>
<dbReference type="SUPFAM" id="SSF54236">
    <property type="entry name" value="Ubiquitin-like"/>
    <property type="match status" value="1"/>
</dbReference>
<dbReference type="Pfam" id="PF23187">
    <property type="entry name" value="UBX7_N"/>
    <property type="match status" value="1"/>
</dbReference>
<dbReference type="GeneID" id="66117426"/>
<evidence type="ECO:0000313" key="3">
    <source>
        <dbReference type="EMBL" id="KAG7194943.1"/>
    </source>
</evidence>
<feature type="compositionally biased region" description="Low complexity" evidence="1">
    <location>
        <begin position="137"/>
        <end position="185"/>
    </location>
</feature>
<evidence type="ECO:0000256" key="1">
    <source>
        <dbReference type="SAM" id="MobiDB-lite"/>
    </source>
</evidence>
<feature type="compositionally biased region" description="Basic and acidic residues" evidence="1">
    <location>
        <begin position="398"/>
        <end position="420"/>
    </location>
</feature>
<feature type="region of interest" description="Disordered" evidence="1">
    <location>
        <begin position="398"/>
        <end position="489"/>
    </location>
</feature>
<accession>A0A9P7VBV3</accession>
<reference evidence="3" key="1">
    <citation type="submission" date="2021-03" db="EMBL/GenBank/DDBJ databases">
        <authorList>
            <person name="Palmer J.M."/>
        </authorList>
    </citation>
    <scope>NUCLEOTIDE SEQUENCE</scope>
    <source>
        <strain evidence="3">ARV_011</strain>
    </source>
</reference>
<sequence>MLFGEIFYDSADIAVKASVTDKKPLIVFLRQEGTTGDLYISKHFVKSNQKLTEKFIDEVKLNYITLSLIENTNDFNSFKQIFPNLTVPSIVIVKEGTLLDVINGDLSVERFEEAIKIHRPAAFSLPNFLAAADIPQSTPTTSSLSPSSSSSPSISASPASVPVPAPSSVSGSVSNSASTSSSSTPEPNLLNDTHTAARRKQDVLRTRNQERDRLNAIRRQIEMDQKERASLQREREEFKSQTTNLGKRRRPSKSYDECILSIKLLDGSTLRNEFRSLDSLEVVRKWIDEQEEIVTQDEFMPSFAKSTVPQIILYTFFAPSLSGHTFSMEQEKELLLSLELCPRSALFLKPVYGHPNSPPQVQSSSAVLQTVKKSFSLLGHALYSFFDYGVEDARNNEHEYNERDNDENRNDLKSDNEERPSTPGQFITIKSHPSSSSLYNLRRQNSNTSTSITPKESVKNEPVRPHNLHRLHSFKDENGSEEEVGSLGK</sequence>
<proteinExistence type="predicted"/>
<dbReference type="PANTHER" id="PTHR46424">
    <property type="entry name" value="UBX DOMAIN-CONTAINING PROTEIN 4"/>
    <property type="match status" value="1"/>
</dbReference>
<feature type="compositionally biased region" description="Acidic residues" evidence="1">
    <location>
        <begin position="479"/>
        <end position="489"/>
    </location>
</feature>
<feature type="region of interest" description="Disordered" evidence="1">
    <location>
        <begin position="136"/>
        <end position="250"/>
    </location>
</feature>
<dbReference type="RefSeq" id="XP_043050490.1">
    <property type="nucleotide sequence ID" value="XM_043194739.1"/>
</dbReference>
<dbReference type="InterPro" id="IPR029071">
    <property type="entry name" value="Ubiquitin-like_domsf"/>
</dbReference>
<dbReference type="AlphaFoldDB" id="A0A9P7VBV3"/>
<dbReference type="Pfam" id="PF00789">
    <property type="entry name" value="UBX"/>
    <property type="match status" value="1"/>
</dbReference>
<dbReference type="GO" id="GO:0005783">
    <property type="term" value="C:endoplasmic reticulum"/>
    <property type="evidence" value="ECO:0007669"/>
    <property type="project" value="TreeGrafter"/>
</dbReference>
<feature type="compositionally biased region" description="Basic and acidic residues" evidence="1">
    <location>
        <begin position="199"/>
        <end position="239"/>
    </location>
</feature>
<dbReference type="PROSITE" id="PS50033">
    <property type="entry name" value="UBX"/>
    <property type="match status" value="1"/>
</dbReference>
<comment type="caution">
    <text evidence="3">The sequence shown here is derived from an EMBL/GenBank/DDBJ whole genome shotgun (WGS) entry which is preliminary data.</text>
</comment>
<organism evidence="3 4">
    <name type="scientific">Scheffersomyces spartinae</name>
    <dbReference type="NCBI Taxonomy" id="45513"/>
    <lineage>
        <taxon>Eukaryota</taxon>
        <taxon>Fungi</taxon>
        <taxon>Dikarya</taxon>
        <taxon>Ascomycota</taxon>
        <taxon>Saccharomycotina</taxon>
        <taxon>Pichiomycetes</taxon>
        <taxon>Debaryomycetaceae</taxon>
        <taxon>Scheffersomyces</taxon>
    </lineage>
</organism>
<dbReference type="EMBL" id="JAHMUF010000005">
    <property type="protein sequence ID" value="KAG7194943.1"/>
    <property type="molecule type" value="Genomic_DNA"/>
</dbReference>
<gene>
    <name evidence="3" type="ORF">KQ657_004052</name>
</gene>
<evidence type="ECO:0000313" key="4">
    <source>
        <dbReference type="Proteomes" id="UP000790833"/>
    </source>
</evidence>
<name>A0A9P7VBV3_9ASCO</name>
<dbReference type="GO" id="GO:0036503">
    <property type="term" value="P:ERAD pathway"/>
    <property type="evidence" value="ECO:0007669"/>
    <property type="project" value="TreeGrafter"/>
</dbReference>